<comment type="caution">
    <text evidence="1">The sequence shown here is derived from an EMBL/GenBank/DDBJ whole genome shotgun (WGS) entry which is preliminary data.</text>
</comment>
<reference evidence="1 2" key="1">
    <citation type="submission" date="2015-07" db="EMBL/GenBank/DDBJ databases">
        <title>ATOL: Assembling a taxonomically balanced genome-scale reconstruction of the evolutionary history of the Enterobacteriaceae.</title>
        <authorList>
            <person name="Plunkett G.III."/>
            <person name="Neeno-Eckwall E.C."/>
            <person name="Glasner J.D."/>
            <person name="Perna N.T."/>
        </authorList>
    </citation>
    <scope>NUCLEOTIDE SEQUENCE [LARGE SCALE GENOMIC DNA]</scope>
    <source>
        <strain evidence="1 2">ATCC 35017</strain>
    </source>
</reference>
<dbReference type="AlphaFoldDB" id="A0A0N0IBH4"/>
<proteinExistence type="predicted"/>
<gene>
    <name evidence="1" type="ORF">M992_0921</name>
</gene>
<evidence type="ECO:0000313" key="1">
    <source>
        <dbReference type="EMBL" id="KPD03631.1"/>
    </source>
</evidence>
<keyword evidence="2" id="KW-1185">Reference proteome</keyword>
<protein>
    <submittedName>
        <fullName evidence="1">Uncharacterized protein</fullName>
    </submittedName>
</protein>
<organism evidence="1 2">
    <name type="scientific">Moellerella wisconsensis ATCC 35017</name>
    <dbReference type="NCBI Taxonomy" id="1354267"/>
    <lineage>
        <taxon>Bacteria</taxon>
        <taxon>Pseudomonadati</taxon>
        <taxon>Pseudomonadota</taxon>
        <taxon>Gammaproteobacteria</taxon>
        <taxon>Enterobacterales</taxon>
        <taxon>Morganellaceae</taxon>
        <taxon>Moellerella</taxon>
    </lineage>
</organism>
<dbReference type="Proteomes" id="UP000053226">
    <property type="component" value="Unassembled WGS sequence"/>
</dbReference>
<evidence type="ECO:0000313" key="2">
    <source>
        <dbReference type="Proteomes" id="UP000053226"/>
    </source>
</evidence>
<sequence length="46" mass="5618">MFYNQKRKHLRLGNILPVQYEHKLQKNCLKQSPILVAPYKNEYRTD</sequence>
<accession>A0A0N0IBH4</accession>
<dbReference type="EMBL" id="LGAA01000009">
    <property type="protein sequence ID" value="KPD03631.1"/>
    <property type="molecule type" value="Genomic_DNA"/>
</dbReference>
<name>A0A0N0IBH4_9GAMM</name>